<keyword evidence="2" id="KW-0732">Signal</keyword>
<dbReference type="InterPro" id="IPR008965">
    <property type="entry name" value="CBM2/CBM3_carb-bd_dom_sf"/>
</dbReference>
<dbReference type="Gene3D" id="2.60.40.680">
    <property type="match status" value="1"/>
</dbReference>
<organism evidence="3 4">
    <name type="scientific">Paenibacillus suaedae</name>
    <dbReference type="NCBI Taxonomy" id="3077233"/>
    <lineage>
        <taxon>Bacteria</taxon>
        <taxon>Bacillati</taxon>
        <taxon>Bacillota</taxon>
        <taxon>Bacilli</taxon>
        <taxon>Bacillales</taxon>
        <taxon>Paenibacillaceae</taxon>
        <taxon>Paenibacillus</taxon>
    </lineage>
</organism>
<protein>
    <submittedName>
        <fullName evidence="3">Dockerin type I domain-containing protein</fullName>
    </submittedName>
</protein>
<dbReference type="EMBL" id="JAVYAA010000006">
    <property type="protein sequence ID" value="MDT8979127.1"/>
    <property type="molecule type" value="Genomic_DNA"/>
</dbReference>
<dbReference type="Gene3D" id="2.60.120.260">
    <property type="entry name" value="Galactose-binding domain-like"/>
    <property type="match status" value="1"/>
</dbReference>
<dbReference type="RefSeq" id="WP_315746867.1">
    <property type="nucleotide sequence ID" value="NZ_JAVYAA010000006.1"/>
</dbReference>
<dbReference type="SUPFAM" id="SSF49384">
    <property type="entry name" value="Carbohydrate-binding domain"/>
    <property type="match status" value="1"/>
</dbReference>
<dbReference type="SUPFAM" id="SSF63446">
    <property type="entry name" value="Type I dockerin domain"/>
    <property type="match status" value="1"/>
</dbReference>
<evidence type="ECO:0000313" key="4">
    <source>
        <dbReference type="Proteomes" id="UP001250538"/>
    </source>
</evidence>
<proteinExistence type="predicted"/>
<gene>
    <name evidence="3" type="ORF">RQP50_23075</name>
</gene>
<dbReference type="InterPro" id="IPR036439">
    <property type="entry name" value="Dockerin_dom_sf"/>
</dbReference>
<comment type="caution">
    <text evidence="3">The sequence shown here is derived from an EMBL/GenBank/DDBJ whole genome shotgun (WGS) entry which is preliminary data.</text>
</comment>
<dbReference type="Pfam" id="PF00404">
    <property type="entry name" value="Dockerin_1"/>
    <property type="match status" value="1"/>
</dbReference>
<name>A0AAJ2JZB3_9BACL</name>
<keyword evidence="4" id="KW-1185">Reference proteome</keyword>
<dbReference type="InterPro" id="IPR002105">
    <property type="entry name" value="Dockerin_1_rpt"/>
</dbReference>
<dbReference type="GO" id="GO:0004553">
    <property type="term" value="F:hydrolase activity, hydrolyzing O-glycosyl compounds"/>
    <property type="evidence" value="ECO:0007669"/>
    <property type="project" value="InterPro"/>
</dbReference>
<sequence>MLNSGLKKAWRMGRIAALAFLIALQPLMLVPGTAEASGASKDAIFAGQGGDPADQPIGEPADGGPTDGSGMDNGELGDGSVDVPSDGKDGDSADGMVEQPQEDPVDDSLIPEGEEKGPLLEPVGAGELASQEIHEVKPLFNNGFEETLNADGTIPGWSMFFAPNEGTSYEISQDMRYYGTSSLKLVDKSNTLPIYVQSDPRPVTPGYTYNGSAMMYIAPNAGNAAGASLVLRFYDAAGKQVNTDKDGENIVHLRTVGSWTRVTVTGIAPSNAVNARLAASISNYFTAESGAFYDDFTLTSPQEEKAPGTLHLQMPTGISGSQQLEAKIMLSRGQDVQKAFGSLRYDPTVLEVVYAAVASDFHTGGEAKLDWSHEAGVLKFEVAKIAGSTVSDDKQLINVTFKVLGEPDRVDVTLLSGSGIQDSEGIQNNKIYIGTSDERASTQIRRASLDVNGDGKIDLFDVMAVAKMVGQMAAGDNWKYDINNDGRIDHADVEALTNAILSKLLNLDDGGHAL</sequence>
<feature type="chain" id="PRO_5042528762" evidence="2">
    <location>
        <begin position="37"/>
        <end position="514"/>
    </location>
</feature>
<evidence type="ECO:0000256" key="2">
    <source>
        <dbReference type="SAM" id="SignalP"/>
    </source>
</evidence>
<dbReference type="Proteomes" id="UP001250538">
    <property type="component" value="Unassembled WGS sequence"/>
</dbReference>
<dbReference type="AlphaFoldDB" id="A0AAJ2JZB3"/>
<dbReference type="PROSITE" id="PS00018">
    <property type="entry name" value="EF_HAND_1"/>
    <property type="match status" value="2"/>
</dbReference>
<dbReference type="GO" id="GO:0030246">
    <property type="term" value="F:carbohydrate binding"/>
    <property type="evidence" value="ECO:0007669"/>
    <property type="project" value="InterPro"/>
</dbReference>
<dbReference type="InterPro" id="IPR018247">
    <property type="entry name" value="EF_Hand_1_Ca_BS"/>
</dbReference>
<evidence type="ECO:0000256" key="1">
    <source>
        <dbReference type="SAM" id="MobiDB-lite"/>
    </source>
</evidence>
<reference evidence="4" key="1">
    <citation type="submission" date="2023-09" db="EMBL/GenBank/DDBJ databases">
        <title>Paenibacillus sp. chi10 Genome sequencing and assembly.</title>
        <authorList>
            <person name="Kim I."/>
        </authorList>
    </citation>
    <scope>NUCLEOTIDE SEQUENCE [LARGE SCALE GENOMIC DNA]</scope>
    <source>
        <strain evidence="4">chi10</strain>
    </source>
</reference>
<evidence type="ECO:0000313" key="3">
    <source>
        <dbReference type="EMBL" id="MDT8979127.1"/>
    </source>
</evidence>
<accession>A0AAJ2JZB3</accession>
<dbReference type="Gene3D" id="1.10.1330.10">
    <property type="entry name" value="Dockerin domain"/>
    <property type="match status" value="1"/>
</dbReference>
<dbReference type="GO" id="GO:0000272">
    <property type="term" value="P:polysaccharide catabolic process"/>
    <property type="evidence" value="ECO:0007669"/>
    <property type="project" value="InterPro"/>
</dbReference>
<feature type="region of interest" description="Disordered" evidence="1">
    <location>
        <begin position="43"/>
        <end position="121"/>
    </location>
</feature>
<feature type="signal peptide" evidence="2">
    <location>
        <begin position="1"/>
        <end position="36"/>
    </location>
</feature>